<dbReference type="InterPro" id="IPR000182">
    <property type="entry name" value="GNAT_dom"/>
</dbReference>
<dbReference type="Proteomes" id="UP001564408">
    <property type="component" value="Unassembled WGS sequence"/>
</dbReference>
<organism evidence="5 6">
    <name type="scientific">Thioalkalicoccus limnaeus</name>
    <dbReference type="NCBI Taxonomy" id="120681"/>
    <lineage>
        <taxon>Bacteria</taxon>
        <taxon>Pseudomonadati</taxon>
        <taxon>Pseudomonadota</taxon>
        <taxon>Gammaproteobacteria</taxon>
        <taxon>Chromatiales</taxon>
        <taxon>Chromatiaceae</taxon>
        <taxon>Thioalkalicoccus</taxon>
    </lineage>
</organism>
<dbReference type="SUPFAM" id="SSF55729">
    <property type="entry name" value="Acyl-CoA N-acyltransferases (Nat)"/>
    <property type="match status" value="1"/>
</dbReference>
<keyword evidence="6" id="KW-1185">Reference proteome</keyword>
<comment type="similarity">
    <text evidence="3">Belongs to the acetyltransferase family. RimJ subfamily.</text>
</comment>
<proteinExistence type="inferred from homology"/>
<dbReference type="PANTHER" id="PTHR43792">
    <property type="entry name" value="GNAT FAMILY, PUTATIVE (AFU_ORTHOLOGUE AFUA_3G00765)-RELATED-RELATED"/>
    <property type="match status" value="1"/>
</dbReference>
<dbReference type="Pfam" id="PF13302">
    <property type="entry name" value="Acetyltransf_3"/>
    <property type="match status" value="1"/>
</dbReference>
<evidence type="ECO:0000256" key="2">
    <source>
        <dbReference type="ARBA" id="ARBA00023315"/>
    </source>
</evidence>
<dbReference type="EMBL" id="JBDKXB010000012">
    <property type="protein sequence ID" value="MEY6432869.1"/>
    <property type="molecule type" value="Genomic_DNA"/>
</dbReference>
<comment type="caution">
    <text evidence="5">The sequence shown here is derived from an EMBL/GenBank/DDBJ whole genome shotgun (WGS) entry which is preliminary data.</text>
</comment>
<dbReference type="Gene3D" id="3.40.630.30">
    <property type="match status" value="1"/>
</dbReference>
<protein>
    <submittedName>
        <fullName evidence="5">GNAT family N-acetyltransferase</fullName>
    </submittedName>
</protein>
<accession>A0ABV4BEC4</accession>
<evidence type="ECO:0000259" key="4">
    <source>
        <dbReference type="PROSITE" id="PS51186"/>
    </source>
</evidence>
<name>A0ABV4BEC4_9GAMM</name>
<keyword evidence="2" id="KW-0012">Acyltransferase</keyword>
<sequence>MIVDYRRATPEDSVFIKEVAGHSLVRRNNPDTRLFCHWLDRYMTGDNRHDGLCHTHFLVTCNGLAVGHVAEYLYDREVRHGNAPPGRVCYVGFDIHPDFWGRGIMKSALRRYIDDGFEDQRFSQLISECLTTNSRCRRLLEGLGFQSPSVGLPDQLWTMWKYKGLSPKARYGYAHEEWSNDSRQESAEGK</sequence>
<dbReference type="InterPro" id="IPR016181">
    <property type="entry name" value="Acyl_CoA_acyltransferase"/>
</dbReference>
<reference evidence="5 6" key="1">
    <citation type="submission" date="2024-05" db="EMBL/GenBank/DDBJ databases">
        <title>Genome Sequence and Characterization of the New Strain Purple Sulfur Bacterium of Genus Thioalkalicoccus.</title>
        <authorList>
            <person name="Bryantseva I.A."/>
            <person name="Kyndt J.A."/>
            <person name="Imhoff J.F."/>
        </authorList>
    </citation>
    <scope>NUCLEOTIDE SEQUENCE [LARGE SCALE GENOMIC DNA]</scope>
    <source>
        <strain evidence="5 6">Um2</strain>
    </source>
</reference>
<keyword evidence="1" id="KW-0808">Transferase</keyword>
<evidence type="ECO:0000313" key="6">
    <source>
        <dbReference type="Proteomes" id="UP001564408"/>
    </source>
</evidence>
<evidence type="ECO:0000256" key="1">
    <source>
        <dbReference type="ARBA" id="ARBA00022679"/>
    </source>
</evidence>
<evidence type="ECO:0000256" key="3">
    <source>
        <dbReference type="ARBA" id="ARBA00038502"/>
    </source>
</evidence>
<dbReference type="InterPro" id="IPR051531">
    <property type="entry name" value="N-acetyltransferase"/>
</dbReference>
<gene>
    <name evidence="5" type="ORF">ABC977_10660</name>
</gene>
<dbReference type="RefSeq" id="WP_369667255.1">
    <property type="nucleotide sequence ID" value="NZ_JBDKXB010000012.1"/>
</dbReference>
<dbReference type="PANTHER" id="PTHR43792:SF8">
    <property type="entry name" value="[RIBOSOMAL PROTEIN US5]-ALANINE N-ACETYLTRANSFERASE"/>
    <property type="match status" value="1"/>
</dbReference>
<dbReference type="PROSITE" id="PS51186">
    <property type="entry name" value="GNAT"/>
    <property type="match status" value="1"/>
</dbReference>
<feature type="domain" description="N-acetyltransferase" evidence="4">
    <location>
        <begin position="3"/>
        <end position="164"/>
    </location>
</feature>
<evidence type="ECO:0000313" key="5">
    <source>
        <dbReference type="EMBL" id="MEY6432869.1"/>
    </source>
</evidence>